<evidence type="ECO:0000256" key="1">
    <source>
        <dbReference type="ARBA" id="ARBA00022475"/>
    </source>
</evidence>
<dbReference type="Pfam" id="PF02618">
    <property type="entry name" value="YceG"/>
    <property type="match status" value="1"/>
</dbReference>
<dbReference type="EC" id="4.2.2.29" evidence="7"/>
<dbReference type="OrthoDB" id="9814591at2"/>
<dbReference type="EMBL" id="CP013254">
    <property type="protein sequence ID" value="ALU40224.1"/>
    <property type="molecule type" value="Genomic_DNA"/>
</dbReference>
<gene>
    <name evidence="7" type="primary">mltG</name>
    <name evidence="9" type="ORF">AS188_11205</name>
    <name evidence="10" type="ORF">KFL01_16310</name>
</gene>
<feature type="region of interest" description="Disordered" evidence="8">
    <location>
        <begin position="1"/>
        <end position="60"/>
    </location>
</feature>
<keyword evidence="2 7" id="KW-0812">Transmembrane</keyword>
<reference evidence="9 11" key="1">
    <citation type="submission" date="2015-11" db="EMBL/GenBank/DDBJ databases">
        <title>Complete Genome Sequence of Kocuria flava strain HO-9041.</title>
        <authorList>
            <person name="Zhou M."/>
            <person name="Dai J."/>
        </authorList>
    </citation>
    <scope>NUCLEOTIDE SEQUENCE [LARGE SCALE GENOMIC DNA]</scope>
    <source>
        <strain evidence="9 11">HO-9041</strain>
    </source>
</reference>
<evidence type="ECO:0000256" key="6">
    <source>
        <dbReference type="ARBA" id="ARBA00023316"/>
    </source>
</evidence>
<keyword evidence="3 7" id="KW-1133">Transmembrane helix</keyword>
<dbReference type="InterPro" id="IPR003770">
    <property type="entry name" value="MLTG-like"/>
</dbReference>
<evidence type="ECO:0000256" key="8">
    <source>
        <dbReference type="SAM" id="MobiDB-lite"/>
    </source>
</evidence>
<dbReference type="Proteomes" id="UP000057181">
    <property type="component" value="Chromosome"/>
</dbReference>
<dbReference type="NCBIfam" id="TIGR00247">
    <property type="entry name" value="endolytic transglycosylase MltG"/>
    <property type="match status" value="1"/>
</dbReference>
<dbReference type="HAMAP" id="MF_02065">
    <property type="entry name" value="MltG"/>
    <property type="match status" value="1"/>
</dbReference>
<sequence>MSDDPYDQASPRRPEAPREAADGGSARLGSLLDAPAGHDAAPSGLRGAFEHEELTPEQVRRRQRRGRVSLTTAIALFSLAALITVSVLASTFGWFEVRDYRGDGKDPVTFSVPEGATTGQIAASLEQQGIVADAQTFVETYSEDHAQEFIQPGEYELRTEMSSEAVVTALMEEGEAVHYAAVAQTLRMSDVFPILSESTGIPVEEFEAYAEDTETFGIPDRFPTLEGWLHPGEYRFPLDVTAEEALRTMVDRTRGTLDANGITEEERIFEVLTIGSIIEFEVQPEHYDIVAGAIENRLENPEGETSGFIQSDASVTYGLGRKGYDFSEEERRDADNEYNTFANPGLPVGPIGSPGDAAIKAAADPVETDYYFWVTVDLDTGETKFADTYAEHLRNVEEYNQWCSENEGRCA</sequence>
<comment type="subcellular location">
    <subcellularLocation>
        <location evidence="7">Cell membrane</location>
        <topology evidence="7">Single-pass membrane protein</topology>
    </subcellularLocation>
</comment>
<dbReference type="KEGG" id="kfv:AS188_11205"/>
<evidence type="ECO:0000313" key="10">
    <source>
        <dbReference type="EMBL" id="GEO92325.1"/>
    </source>
</evidence>
<dbReference type="STRING" id="446860.AS188_11205"/>
<dbReference type="RefSeq" id="WP_058858925.1">
    <property type="nucleotide sequence ID" value="NZ_BJZR01000039.1"/>
</dbReference>
<keyword evidence="4 7" id="KW-0472">Membrane</keyword>
<evidence type="ECO:0000313" key="12">
    <source>
        <dbReference type="Proteomes" id="UP000321155"/>
    </source>
</evidence>
<dbReference type="GO" id="GO:0071555">
    <property type="term" value="P:cell wall organization"/>
    <property type="evidence" value="ECO:0007669"/>
    <property type="project" value="UniProtKB-KW"/>
</dbReference>
<feature type="site" description="Important for catalytic activity" evidence="7">
    <location>
        <position position="281"/>
    </location>
</feature>
<evidence type="ECO:0000256" key="7">
    <source>
        <dbReference type="HAMAP-Rule" id="MF_02065"/>
    </source>
</evidence>
<evidence type="ECO:0000313" key="11">
    <source>
        <dbReference type="Proteomes" id="UP000057181"/>
    </source>
</evidence>
<proteinExistence type="inferred from homology"/>
<dbReference type="AlphaFoldDB" id="A0A0U3HXX0"/>
<dbReference type="Gene3D" id="3.30.1490.480">
    <property type="entry name" value="Endolytic murein transglycosylase"/>
    <property type="match status" value="1"/>
</dbReference>
<keyword evidence="5 7" id="KW-0456">Lyase</keyword>
<dbReference type="Proteomes" id="UP000321155">
    <property type="component" value="Unassembled WGS sequence"/>
</dbReference>
<keyword evidence="6 7" id="KW-0961">Cell wall biogenesis/degradation</keyword>
<comment type="catalytic activity">
    <reaction evidence="7">
        <text>a peptidoglycan chain = a peptidoglycan chain with N-acetyl-1,6-anhydromuramyl-[peptide] at the reducing end + a peptidoglycan chain with N-acetylglucosamine at the non-reducing end.</text>
        <dbReference type="EC" id="4.2.2.29"/>
    </reaction>
</comment>
<dbReference type="EMBL" id="BJZR01000039">
    <property type="protein sequence ID" value="GEO92325.1"/>
    <property type="molecule type" value="Genomic_DNA"/>
</dbReference>
<dbReference type="GO" id="GO:0009252">
    <property type="term" value="P:peptidoglycan biosynthetic process"/>
    <property type="evidence" value="ECO:0007669"/>
    <property type="project" value="UniProtKB-UniRule"/>
</dbReference>
<dbReference type="GO" id="GO:0008932">
    <property type="term" value="F:lytic endotransglycosylase activity"/>
    <property type="evidence" value="ECO:0007669"/>
    <property type="project" value="UniProtKB-UniRule"/>
</dbReference>
<evidence type="ECO:0000256" key="5">
    <source>
        <dbReference type="ARBA" id="ARBA00023239"/>
    </source>
</evidence>
<accession>A0A0U3HXX0</accession>
<feature type="transmembrane region" description="Helical" evidence="7">
    <location>
        <begin position="70"/>
        <end position="95"/>
    </location>
</feature>
<protein>
    <recommendedName>
        <fullName evidence="7">Endolytic murein transglycosylase</fullName>
        <ecNumber evidence="7">4.2.2.29</ecNumber>
    </recommendedName>
    <alternativeName>
        <fullName evidence="7">Peptidoglycan lytic transglycosylase</fullName>
    </alternativeName>
    <alternativeName>
        <fullName evidence="7">Peptidoglycan polymerization terminase</fullName>
    </alternativeName>
</protein>
<dbReference type="PANTHER" id="PTHR30518">
    <property type="entry name" value="ENDOLYTIC MUREIN TRANSGLYCOSYLASE"/>
    <property type="match status" value="1"/>
</dbReference>
<evidence type="ECO:0000256" key="4">
    <source>
        <dbReference type="ARBA" id="ARBA00023136"/>
    </source>
</evidence>
<reference evidence="10 12" key="2">
    <citation type="submission" date="2019-07" db="EMBL/GenBank/DDBJ databases">
        <title>Whole genome shotgun sequence of Kocuria flava NBRC 107626.</title>
        <authorList>
            <person name="Hosoyama A."/>
            <person name="Uohara A."/>
            <person name="Ohji S."/>
            <person name="Ichikawa N."/>
        </authorList>
    </citation>
    <scope>NUCLEOTIDE SEQUENCE [LARGE SCALE GENOMIC DNA]</scope>
    <source>
        <strain evidence="10 12">NBRC 107626</strain>
    </source>
</reference>
<evidence type="ECO:0000313" key="9">
    <source>
        <dbReference type="EMBL" id="ALU40224.1"/>
    </source>
</evidence>
<feature type="compositionally biased region" description="Basic and acidic residues" evidence="8">
    <location>
        <begin position="48"/>
        <end position="60"/>
    </location>
</feature>
<organism evidence="9 11">
    <name type="scientific">Kocuria flava</name>
    <dbReference type="NCBI Taxonomy" id="446860"/>
    <lineage>
        <taxon>Bacteria</taxon>
        <taxon>Bacillati</taxon>
        <taxon>Actinomycetota</taxon>
        <taxon>Actinomycetes</taxon>
        <taxon>Micrococcales</taxon>
        <taxon>Micrococcaceae</taxon>
        <taxon>Kocuria</taxon>
    </lineage>
</organism>
<dbReference type="Gene3D" id="3.30.160.60">
    <property type="entry name" value="Classic Zinc Finger"/>
    <property type="match status" value="1"/>
</dbReference>
<keyword evidence="1 7" id="KW-1003">Cell membrane</keyword>
<comment type="function">
    <text evidence="7">Functions as a peptidoglycan terminase that cleaves nascent peptidoglycan strands endolytically to terminate their elongation.</text>
</comment>
<evidence type="ECO:0000256" key="2">
    <source>
        <dbReference type="ARBA" id="ARBA00022692"/>
    </source>
</evidence>
<dbReference type="GO" id="GO:0005886">
    <property type="term" value="C:plasma membrane"/>
    <property type="evidence" value="ECO:0007669"/>
    <property type="project" value="UniProtKB-SubCell"/>
</dbReference>
<keyword evidence="12" id="KW-1185">Reference proteome</keyword>
<dbReference type="PANTHER" id="PTHR30518:SF2">
    <property type="entry name" value="ENDOLYTIC MUREIN TRANSGLYCOSYLASE"/>
    <property type="match status" value="1"/>
</dbReference>
<feature type="compositionally biased region" description="Basic and acidic residues" evidence="8">
    <location>
        <begin position="10"/>
        <end position="21"/>
    </location>
</feature>
<comment type="similarity">
    <text evidence="7">Belongs to the transglycosylase MltG family.</text>
</comment>
<name>A0A0U3HXX0_9MICC</name>
<evidence type="ECO:0000256" key="3">
    <source>
        <dbReference type="ARBA" id="ARBA00022989"/>
    </source>
</evidence>